<name>D0L0W0_HALNC</name>
<evidence type="ECO:0000313" key="1">
    <source>
        <dbReference type="EMBL" id="ACX96333.1"/>
    </source>
</evidence>
<dbReference type="eggNOG" id="COG0438">
    <property type="taxonomic scope" value="Bacteria"/>
</dbReference>
<evidence type="ECO:0000313" key="2">
    <source>
        <dbReference type="Proteomes" id="UP000009102"/>
    </source>
</evidence>
<dbReference type="Proteomes" id="UP000009102">
    <property type="component" value="Chromosome"/>
</dbReference>
<dbReference type="AlphaFoldDB" id="D0L0W0"/>
<sequence>MLINNPLDWFKTRLRSNRPESLFKKNDALIDQSSSAVVFHWGDSATVDYFFRQPTVLGYPIISHVDTKQGVFEPVYDANQLLVVVRYLSERLLPLLEQHKRNGGKVVFFMDDDLPHNLFDAQLPRAYRSMLWHRFGRFLTQLEPLIDALWVSTPALAARYAHAQPIVLTPSGYGAEANTDLVSYFYHGNPSTHRQEIEWLHAVVANTQAQCADTLFMIMGDRQVRRLFSDVPRTIILHPMPWPTYRDTLSALPHHIGLAPLRPTKFNAHRSPTRFFDFARLGAVGLFCDVPPYRGFVRDGIDGWLLPSEPTTWSDKIIELTEDVDLRKRVLRAAQTRVAATPQE</sequence>
<dbReference type="HOGENOM" id="CLU_071564_0_0_6"/>
<organism evidence="1 2">
    <name type="scientific">Halothiobacillus neapolitanus (strain ATCC 23641 / DSM 15147 / CIP 104769 / NCIMB 8539 / c2)</name>
    <name type="common">Thiobacillus neapolitanus</name>
    <dbReference type="NCBI Taxonomy" id="555778"/>
    <lineage>
        <taxon>Bacteria</taxon>
        <taxon>Pseudomonadati</taxon>
        <taxon>Pseudomonadota</taxon>
        <taxon>Gammaproteobacteria</taxon>
        <taxon>Chromatiales</taxon>
        <taxon>Halothiobacillaceae</taxon>
        <taxon>Halothiobacillus</taxon>
    </lineage>
</organism>
<dbReference type="STRING" id="555778.Hneap_1502"/>
<accession>D0L0W0</accession>
<dbReference type="KEGG" id="hna:Hneap_1502"/>
<protein>
    <submittedName>
        <fullName evidence="1">Uncharacterized protein</fullName>
    </submittedName>
</protein>
<dbReference type="Gene3D" id="3.40.50.2000">
    <property type="entry name" value="Glycogen Phosphorylase B"/>
    <property type="match status" value="1"/>
</dbReference>
<reference evidence="1 2" key="1">
    <citation type="submission" date="2009-10" db="EMBL/GenBank/DDBJ databases">
        <title>Complete sequence of Halothiobacillus neapolitanus c2.</title>
        <authorList>
            <consortium name="US DOE Joint Genome Institute"/>
            <person name="Lucas S."/>
            <person name="Copeland A."/>
            <person name="Lapidus A."/>
            <person name="Glavina del Rio T."/>
            <person name="Tice H."/>
            <person name="Bruce D."/>
            <person name="Goodwin L."/>
            <person name="Pitluck S."/>
            <person name="Davenport K."/>
            <person name="Brettin T."/>
            <person name="Detter J.C."/>
            <person name="Han C."/>
            <person name="Tapia R."/>
            <person name="Larimer F."/>
            <person name="Land M."/>
            <person name="Hauser L."/>
            <person name="Kyrpides N."/>
            <person name="Mikhailova N."/>
            <person name="Kerfeld C."/>
            <person name="Cannon G."/>
            <person name="Heinhort S."/>
        </authorList>
    </citation>
    <scope>NUCLEOTIDE SEQUENCE [LARGE SCALE GENOMIC DNA]</scope>
    <source>
        <strain evidence="2">ATCC 23641 / c2</strain>
    </source>
</reference>
<keyword evidence="2" id="KW-1185">Reference proteome</keyword>
<dbReference type="EMBL" id="CP001801">
    <property type="protein sequence ID" value="ACX96333.1"/>
    <property type="molecule type" value="Genomic_DNA"/>
</dbReference>
<gene>
    <name evidence="1" type="ordered locus">Hneap_1502</name>
</gene>
<proteinExistence type="predicted"/>